<feature type="binding site" evidence="6">
    <location>
        <position position="469"/>
    </location>
    <ligand>
        <name>Zn(2+)</name>
        <dbReference type="ChEBI" id="CHEBI:29105"/>
    </ligand>
</feature>
<protein>
    <recommendedName>
        <fullName evidence="11">Adiponectin receptor protein 1</fullName>
    </recommendedName>
</protein>
<evidence type="ECO:0000256" key="2">
    <source>
        <dbReference type="ARBA" id="ARBA00007018"/>
    </source>
</evidence>
<proteinExistence type="inferred from homology"/>
<dbReference type="Proteomes" id="UP000674143">
    <property type="component" value="Unassembled WGS sequence"/>
</dbReference>
<feature type="binding site" evidence="6">
    <location>
        <position position="325"/>
    </location>
    <ligand>
        <name>Zn(2+)</name>
        <dbReference type="ChEBI" id="CHEBI:29105"/>
    </ligand>
</feature>
<dbReference type="SMR" id="A0A836G021"/>
<keyword evidence="10" id="KW-1185">Reference proteome</keyword>
<feature type="transmembrane region" description="Helical" evidence="8">
    <location>
        <begin position="273"/>
        <end position="293"/>
    </location>
</feature>
<keyword evidence="3 8" id="KW-0812">Transmembrane</keyword>
<evidence type="ECO:0000313" key="10">
    <source>
        <dbReference type="Proteomes" id="UP000674143"/>
    </source>
</evidence>
<dbReference type="EMBL" id="JAFHLR010000036">
    <property type="protein sequence ID" value="KAG5465136.1"/>
    <property type="molecule type" value="Genomic_DNA"/>
</dbReference>
<evidence type="ECO:0000256" key="6">
    <source>
        <dbReference type="PIRSR" id="PIRSR604254-1"/>
    </source>
</evidence>
<reference evidence="10" key="1">
    <citation type="journal article" date="2021" name="Microbiol. Resour. Announc.">
        <title>LGAAP: Leishmaniinae Genome Assembly and Annotation Pipeline.</title>
        <authorList>
            <person name="Almutairi H."/>
            <person name="Urbaniak M.D."/>
            <person name="Bates M.D."/>
            <person name="Jariyapan N."/>
            <person name="Kwakye-Nuako G."/>
            <person name="Thomaz-Soccol V."/>
            <person name="Al-Salem W.S."/>
            <person name="Dillon R.J."/>
            <person name="Bates P.A."/>
            <person name="Gatherer D."/>
        </authorList>
    </citation>
    <scope>NUCLEOTIDE SEQUENCE [LARGE SCALE GENOMIC DNA]</scope>
</reference>
<sequence length="502" mass="56111">MSLKATSITLEGNAPHRSSLKVDSEDDRVLLDSRENESLPFDSTAVSLPPAPLPYRYVARTLHTAASDQQRDWSESGESSPVDFEAYSLTEMVATPPFIPTERQHNFFMRDTDSQSGGDGDTHMMVRLRLDTSQTSAVNFDAVIVGPHDTTSASAAALSAVSSVSLNAAETSLQREEPVTDAKTSEHGGRRRKRRFSLVAKAPPFDPAREQQWNLLTRGREHVLPLYHFDEIPHWQRYNPHIRGGYRAFYTAKMCFESLLGWHNETINVYSHLLTFVAFLVFTMLLYTTVLSKAITAPSLSSSKLIYGIFCFGCLLCMLNSSLYHLFNGHCSCRVMTAMGRLDFIGITVLIVSSFLPPLYVIFHCNPVVRTVYMASILVLGMAGIVGPWTDLFHEHVWVRLSVFLGLGFSGLVPVVHSLTIVPLNSASISTVLGILLMVLLYCSGVAFYVTQFPESRYPGHFDCWLSSHQLWHFFVSMAALVHYFNCVSMYQMWQVSDGMCG</sequence>
<evidence type="ECO:0000256" key="5">
    <source>
        <dbReference type="ARBA" id="ARBA00023136"/>
    </source>
</evidence>
<evidence type="ECO:0008006" key="11">
    <source>
        <dbReference type="Google" id="ProtNLM"/>
    </source>
</evidence>
<feature type="transmembrane region" description="Helical" evidence="8">
    <location>
        <begin position="372"/>
        <end position="389"/>
    </location>
</feature>
<gene>
    <name evidence="9" type="ORF">LSCM4_00588</name>
</gene>
<organism evidence="9 10">
    <name type="scientific">Leishmania orientalis</name>
    <dbReference type="NCBI Taxonomy" id="2249476"/>
    <lineage>
        <taxon>Eukaryota</taxon>
        <taxon>Discoba</taxon>
        <taxon>Euglenozoa</taxon>
        <taxon>Kinetoplastea</taxon>
        <taxon>Metakinetoplastina</taxon>
        <taxon>Trypanosomatida</taxon>
        <taxon>Trypanosomatidae</taxon>
        <taxon>Leishmaniinae</taxon>
        <taxon>Leishmania</taxon>
    </lineage>
</organism>
<keyword evidence="6" id="KW-0479">Metal-binding</keyword>
<dbReference type="InterPro" id="IPR004254">
    <property type="entry name" value="AdipoR/HlyIII-related"/>
</dbReference>
<dbReference type="AlphaFoldDB" id="A0A836G021"/>
<evidence type="ECO:0000256" key="7">
    <source>
        <dbReference type="SAM" id="MobiDB-lite"/>
    </source>
</evidence>
<feature type="transmembrane region" description="Helical" evidence="8">
    <location>
        <begin position="344"/>
        <end position="363"/>
    </location>
</feature>
<dbReference type="GeneID" id="92356600"/>
<feature type="compositionally biased region" description="Polar residues" evidence="7">
    <location>
        <begin position="1"/>
        <end position="10"/>
    </location>
</feature>
<keyword evidence="4 8" id="KW-1133">Transmembrane helix</keyword>
<dbReference type="RefSeq" id="XP_067058767.1">
    <property type="nucleotide sequence ID" value="XM_067202666.1"/>
</dbReference>
<dbReference type="Pfam" id="PF03006">
    <property type="entry name" value="HlyIII"/>
    <property type="match status" value="1"/>
</dbReference>
<evidence type="ECO:0000256" key="8">
    <source>
        <dbReference type="SAM" id="Phobius"/>
    </source>
</evidence>
<feature type="transmembrane region" description="Helical" evidence="8">
    <location>
        <begin position="471"/>
        <end position="491"/>
    </location>
</feature>
<evidence type="ECO:0000256" key="3">
    <source>
        <dbReference type="ARBA" id="ARBA00022692"/>
    </source>
</evidence>
<accession>A0A836G021</accession>
<feature type="binding site" evidence="6">
    <location>
        <position position="473"/>
    </location>
    <ligand>
        <name>Zn(2+)</name>
        <dbReference type="ChEBI" id="CHEBI:29105"/>
    </ligand>
</feature>
<comment type="subcellular location">
    <subcellularLocation>
        <location evidence="1">Membrane</location>
        <topology evidence="1">Multi-pass membrane protein</topology>
    </subcellularLocation>
</comment>
<dbReference type="PANTHER" id="PTHR20855">
    <property type="entry name" value="ADIPOR/PROGESTIN RECEPTOR-RELATED"/>
    <property type="match status" value="1"/>
</dbReference>
<evidence type="ECO:0000313" key="9">
    <source>
        <dbReference type="EMBL" id="KAG5465136.1"/>
    </source>
</evidence>
<feature type="transmembrane region" description="Helical" evidence="8">
    <location>
        <begin position="401"/>
        <end position="422"/>
    </location>
</feature>
<dbReference type="PANTHER" id="PTHR20855:SF52">
    <property type="entry name" value="ADIPONECTIN RECEPTOR PROTEIN"/>
    <property type="match status" value="1"/>
</dbReference>
<dbReference type="GO" id="GO:0046872">
    <property type="term" value="F:metal ion binding"/>
    <property type="evidence" value="ECO:0007669"/>
    <property type="project" value="UniProtKB-KW"/>
</dbReference>
<comment type="caution">
    <text evidence="9">The sequence shown here is derived from an EMBL/GenBank/DDBJ whole genome shotgun (WGS) entry which is preliminary data.</text>
</comment>
<feature type="transmembrane region" description="Helical" evidence="8">
    <location>
        <begin position="429"/>
        <end position="451"/>
    </location>
</feature>
<feature type="transmembrane region" description="Helical" evidence="8">
    <location>
        <begin position="305"/>
        <end position="324"/>
    </location>
</feature>
<name>A0A836G021_9TRYP</name>
<feature type="region of interest" description="Disordered" evidence="7">
    <location>
        <begin position="1"/>
        <end position="26"/>
    </location>
</feature>
<evidence type="ECO:0000256" key="4">
    <source>
        <dbReference type="ARBA" id="ARBA00022989"/>
    </source>
</evidence>
<keyword evidence="6" id="KW-0862">Zinc</keyword>
<comment type="similarity">
    <text evidence="2">Belongs to the ADIPOR family.</text>
</comment>
<keyword evidence="5 8" id="KW-0472">Membrane</keyword>
<reference evidence="10" key="2">
    <citation type="journal article" date="2021" name="Sci. Data">
        <title>Chromosome-scale genome sequencing, assembly and annotation of six genomes from subfamily Leishmaniinae.</title>
        <authorList>
            <person name="Almutairi H."/>
            <person name="Urbaniak M.D."/>
            <person name="Bates M.D."/>
            <person name="Jariyapan N."/>
            <person name="Kwakye-Nuako G."/>
            <person name="Thomaz Soccol V."/>
            <person name="Al-Salem W.S."/>
            <person name="Dillon R.J."/>
            <person name="Bates P.A."/>
            <person name="Gatherer D."/>
        </authorList>
    </citation>
    <scope>NUCLEOTIDE SEQUENCE [LARGE SCALE GENOMIC DNA]</scope>
</reference>
<evidence type="ECO:0000256" key="1">
    <source>
        <dbReference type="ARBA" id="ARBA00004141"/>
    </source>
</evidence>
<feature type="region of interest" description="Disordered" evidence="7">
    <location>
        <begin position="171"/>
        <end position="193"/>
    </location>
</feature>
<dbReference type="GO" id="GO:0038023">
    <property type="term" value="F:signaling receptor activity"/>
    <property type="evidence" value="ECO:0007669"/>
    <property type="project" value="TreeGrafter"/>
</dbReference>
<dbReference type="KEGG" id="loi:92356600"/>
<feature type="compositionally biased region" description="Basic and acidic residues" evidence="7">
    <location>
        <begin position="173"/>
        <end position="188"/>
    </location>
</feature>
<dbReference type="GO" id="GO:0016020">
    <property type="term" value="C:membrane"/>
    <property type="evidence" value="ECO:0007669"/>
    <property type="project" value="UniProtKB-SubCell"/>
</dbReference>